<reference evidence="2 3" key="1">
    <citation type="submission" date="2014-07" db="EMBL/GenBank/DDBJ databases">
        <title>Draft Genome Sequence of Gephyronic Acid Producer, Cystobacter violaceus Strain Cb vi76.</title>
        <authorList>
            <person name="Stevens D.C."/>
            <person name="Young J."/>
            <person name="Carmichael R."/>
            <person name="Tan J."/>
            <person name="Taylor R.E."/>
        </authorList>
    </citation>
    <scope>NUCLEOTIDE SEQUENCE [LARGE SCALE GENOMIC DNA]</scope>
    <source>
        <strain evidence="2 3">Cb vi76</strain>
    </source>
</reference>
<dbReference type="PANTHER" id="PTHR21366:SF22">
    <property type="entry name" value="VOC DOMAIN-CONTAINING PROTEIN"/>
    <property type="match status" value="1"/>
</dbReference>
<dbReference type="Pfam" id="PF00903">
    <property type="entry name" value="Glyoxalase"/>
    <property type="match status" value="1"/>
</dbReference>
<dbReference type="RefSeq" id="WP_043391788.1">
    <property type="nucleotide sequence ID" value="NZ_JPMI01000046.1"/>
</dbReference>
<evidence type="ECO:0000313" key="2">
    <source>
        <dbReference type="EMBL" id="KFA93576.1"/>
    </source>
</evidence>
<protein>
    <submittedName>
        <fullName evidence="2">Glyoxalase</fullName>
    </submittedName>
</protein>
<evidence type="ECO:0000313" key="3">
    <source>
        <dbReference type="Proteomes" id="UP000028547"/>
    </source>
</evidence>
<accession>A0A084SYP1</accession>
<dbReference type="SUPFAM" id="SSF54593">
    <property type="entry name" value="Glyoxalase/Bleomycin resistance protein/Dihydroxybiphenyl dioxygenase"/>
    <property type="match status" value="1"/>
</dbReference>
<feature type="domain" description="VOC" evidence="1">
    <location>
        <begin position="2"/>
        <end position="126"/>
    </location>
</feature>
<dbReference type="PANTHER" id="PTHR21366">
    <property type="entry name" value="GLYOXALASE FAMILY PROTEIN"/>
    <property type="match status" value="1"/>
</dbReference>
<name>A0A084SYP1_9BACT</name>
<dbReference type="AlphaFoldDB" id="A0A084SYP1"/>
<dbReference type="PROSITE" id="PS51819">
    <property type="entry name" value="VOC"/>
    <property type="match status" value="1"/>
</dbReference>
<dbReference type="InterPro" id="IPR037523">
    <property type="entry name" value="VOC_core"/>
</dbReference>
<sequence length="129" mass="13942">MKLGYVILYVANVPATVDFYEKAFGLQRRFLHESGQYAEMETGATALAFAAEEMAKDNGLTVRFNRPKEDAAAVEVALVTSDVKAAYERAVKAGAGAAQPPKQKPWGQTVAYVRDLDGVLVELCTPISS</sequence>
<proteinExistence type="predicted"/>
<evidence type="ECO:0000259" key="1">
    <source>
        <dbReference type="PROSITE" id="PS51819"/>
    </source>
</evidence>
<dbReference type="CDD" id="cd07264">
    <property type="entry name" value="VOC_like"/>
    <property type="match status" value="1"/>
</dbReference>
<dbReference type="InterPro" id="IPR050383">
    <property type="entry name" value="GlyoxalaseI/FosfomycinResist"/>
</dbReference>
<gene>
    <name evidence="2" type="ORF">Q664_08240</name>
</gene>
<dbReference type="EMBL" id="JPMI01000046">
    <property type="protein sequence ID" value="KFA93576.1"/>
    <property type="molecule type" value="Genomic_DNA"/>
</dbReference>
<dbReference type="InterPro" id="IPR004360">
    <property type="entry name" value="Glyas_Fos-R_dOase_dom"/>
</dbReference>
<dbReference type="Proteomes" id="UP000028547">
    <property type="component" value="Unassembled WGS sequence"/>
</dbReference>
<dbReference type="Gene3D" id="3.10.180.10">
    <property type="entry name" value="2,3-Dihydroxybiphenyl 1,2-Dioxygenase, domain 1"/>
    <property type="match status" value="1"/>
</dbReference>
<dbReference type="InterPro" id="IPR029068">
    <property type="entry name" value="Glyas_Bleomycin-R_OHBP_Dase"/>
</dbReference>
<comment type="caution">
    <text evidence="2">The sequence shown here is derived from an EMBL/GenBank/DDBJ whole genome shotgun (WGS) entry which is preliminary data.</text>
</comment>
<organism evidence="2 3">
    <name type="scientific">Archangium violaceum Cb vi76</name>
    <dbReference type="NCBI Taxonomy" id="1406225"/>
    <lineage>
        <taxon>Bacteria</taxon>
        <taxon>Pseudomonadati</taxon>
        <taxon>Myxococcota</taxon>
        <taxon>Myxococcia</taxon>
        <taxon>Myxococcales</taxon>
        <taxon>Cystobacterineae</taxon>
        <taxon>Archangiaceae</taxon>
        <taxon>Archangium</taxon>
    </lineage>
</organism>